<dbReference type="Proteomes" id="UP000006512">
    <property type="component" value="Unassembled WGS sequence"/>
</dbReference>
<evidence type="ECO:0008006" key="4">
    <source>
        <dbReference type="Google" id="ProtNLM"/>
    </source>
</evidence>
<feature type="chain" id="PRO_5003320440" description="DUF4331 domain-containing protein" evidence="1">
    <location>
        <begin position="26"/>
        <end position="531"/>
    </location>
</feature>
<proteinExistence type="predicted"/>
<evidence type="ECO:0000313" key="3">
    <source>
        <dbReference type="Proteomes" id="UP000006512"/>
    </source>
</evidence>
<reference evidence="3" key="1">
    <citation type="submission" date="2011-03" db="EMBL/GenBank/DDBJ databases">
        <title>Draft genome sequence of Brevundimonas diminuta.</title>
        <authorList>
            <person name="Brown P.J.B."/>
            <person name="Buechlein A."/>
            <person name="Hemmerich C."/>
            <person name="Brun Y.V."/>
        </authorList>
    </citation>
    <scope>NUCLEOTIDE SEQUENCE [LARGE SCALE GENOMIC DNA]</scope>
    <source>
        <strain evidence="3">C19</strain>
    </source>
</reference>
<protein>
    <recommendedName>
        <fullName evidence="4">DUF4331 domain-containing protein</fullName>
    </recommendedName>
</protein>
<dbReference type="AlphaFoldDB" id="F4QTU8"/>
<evidence type="ECO:0000256" key="1">
    <source>
        <dbReference type="SAM" id="SignalP"/>
    </source>
</evidence>
<organism evidence="2 3">
    <name type="scientific">Asticcacaulis biprosthecium C19</name>
    <dbReference type="NCBI Taxonomy" id="715226"/>
    <lineage>
        <taxon>Bacteria</taxon>
        <taxon>Pseudomonadati</taxon>
        <taxon>Pseudomonadota</taxon>
        <taxon>Alphaproteobacteria</taxon>
        <taxon>Caulobacterales</taxon>
        <taxon>Caulobacteraceae</taxon>
        <taxon>Asticcacaulis</taxon>
    </lineage>
</organism>
<feature type="signal peptide" evidence="1">
    <location>
        <begin position="1"/>
        <end position="25"/>
    </location>
</feature>
<gene>
    <name evidence="2" type="ORF">ABI_45950</name>
</gene>
<dbReference type="Pfam" id="PF14224">
    <property type="entry name" value="DUF4331"/>
    <property type="match status" value="1"/>
</dbReference>
<sequence>MISLKRRGIAILTTASILSLTAALAPAMASSHREAPGITKSPKVDATDFYMFRSYEPGREDYVTILANYQPLQEPGGGPNYFTMDPDAVYEIHIDNNGDAKEDLTFQFKFNTPLVNDTGITLNIGGTTNAIALRDAGPISQAPTDATRADTENYTLTLITGDRRSGSKAAVGNVTAGGNTFAKPFDNAGTKTIANYGAYASKFIYATSIPGCSAQGKVFAGQRAEAFAVNLGPIFDLVNFVPIEGDSAPGAGDGGGFPGGITQKRSNDDLYGKKNVTTLAIEVPISCLKGAGNGVVGGWTTASLPQARLLAPNATYKQPSVSGGAYTQVSRLSMPLVNELVIGLPDKDKFNASSPSGDAQFGAYVTNPTFPAIANLLFRDAVNATLGTNIADLAPTNFPRNDLVAAFLTGVPTLNQLSTVTPSEMLRLNTGVAVTARANQKNLGVAGDDLAGYPNGRRPGDDTVDITLRVAMGALCHPIPINGTPTNLGVCTPAQASVGTVPFTDGAPLSATDLGNAFPYLNTPIPGSPND</sequence>
<keyword evidence="3" id="KW-1185">Reference proteome</keyword>
<keyword evidence="1" id="KW-0732">Signal</keyword>
<dbReference type="RefSeq" id="WP_006275369.1">
    <property type="nucleotide sequence ID" value="NZ_GL883081.1"/>
</dbReference>
<dbReference type="HOGENOM" id="CLU_025722_0_0_5"/>
<dbReference type="InterPro" id="IPR025566">
    <property type="entry name" value="DUF4331"/>
</dbReference>
<dbReference type="STRING" id="715226.ABI_45950"/>
<evidence type="ECO:0000313" key="2">
    <source>
        <dbReference type="EMBL" id="EGF89248.1"/>
    </source>
</evidence>
<dbReference type="eggNOG" id="ENOG502Z7P1">
    <property type="taxonomic scope" value="Bacteria"/>
</dbReference>
<accession>F4QTU8</accession>
<dbReference type="EMBL" id="GL883081">
    <property type="protein sequence ID" value="EGF89248.1"/>
    <property type="molecule type" value="Genomic_DNA"/>
</dbReference>
<name>F4QTU8_9CAUL</name>